<protein>
    <recommendedName>
        <fullName evidence="4">PD40 domain-containing protein</fullName>
    </recommendedName>
</protein>
<proteinExistence type="predicted"/>
<keyword evidence="3" id="KW-1185">Reference proteome</keyword>
<dbReference type="Proteomes" id="UP000826709">
    <property type="component" value="Chromosome"/>
</dbReference>
<keyword evidence="1" id="KW-0472">Membrane</keyword>
<name>A0A8G1A351_9EURY</name>
<dbReference type="OrthoDB" id="25019at2157"/>
<sequence length="200" mass="22248">MAPDGRQSPTNGLYIANLHDSTVSIAVTDAGDARRDWPERSDWNPSGDRIACSSFGDIILCDPDGGNPFRIACCENGRCSHLEWSPDGRDILYDFISSESPRLAHVGILHASDGALDEIFAASFQNSYLLSWAGEGTRVAYLIENRGYDNGFVVDLERPSRSRPSIMISYILFFVLPAGCIAWWHMRSENDQETAKEEVR</sequence>
<dbReference type="SUPFAM" id="SSF82171">
    <property type="entry name" value="DPP6 N-terminal domain-like"/>
    <property type="match status" value="1"/>
</dbReference>
<gene>
    <name evidence="2" type="ORF">E2N92_12370</name>
</gene>
<evidence type="ECO:0008006" key="4">
    <source>
        <dbReference type="Google" id="ProtNLM"/>
    </source>
</evidence>
<dbReference type="AlphaFoldDB" id="A0A8G1A351"/>
<organism evidence="2 3">
    <name type="scientific">Methanofollis formosanus</name>
    <dbReference type="NCBI Taxonomy" id="299308"/>
    <lineage>
        <taxon>Archaea</taxon>
        <taxon>Methanobacteriati</taxon>
        <taxon>Methanobacteriota</taxon>
        <taxon>Stenosarchaea group</taxon>
        <taxon>Methanomicrobia</taxon>
        <taxon>Methanomicrobiales</taxon>
        <taxon>Methanomicrobiaceae</taxon>
        <taxon>Methanofollis</taxon>
    </lineage>
</organism>
<accession>A0A8G1A351</accession>
<dbReference type="InterPro" id="IPR011042">
    <property type="entry name" value="6-blade_b-propeller_TolB-like"/>
</dbReference>
<feature type="transmembrane region" description="Helical" evidence="1">
    <location>
        <begin position="167"/>
        <end position="186"/>
    </location>
</feature>
<evidence type="ECO:0000313" key="3">
    <source>
        <dbReference type="Proteomes" id="UP000826709"/>
    </source>
</evidence>
<dbReference type="RefSeq" id="WP_220681477.1">
    <property type="nucleotide sequence ID" value="NZ_CP037968.1"/>
</dbReference>
<keyword evidence="1" id="KW-0812">Transmembrane</keyword>
<dbReference type="EMBL" id="CP037968">
    <property type="protein sequence ID" value="QYZ80166.1"/>
    <property type="molecule type" value="Genomic_DNA"/>
</dbReference>
<dbReference type="Gene3D" id="2.120.10.30">
    <property type="entry name" value="TolB, C-terminal domain"/>
    <property type="match status" value="1"/>
</dbReference>
<reference evidence="2" key="2">
    <citation type="submission" date="2019-03" db="EMBL/GenBank/DDBJ databases">
        <authorList>
            <person name="Chen S.-C."/>
            <person name="Wu S.-Y."/>
            <person name="Lai M.-C."/>
        </authorList>
    </citation>
    <scope>NUCLEOTIDE SEQUENCE</scope>
    <source>
        <strain evidence="2">ML15</strain>
    </source>
</reference>
<reference evidence="2" key="1">
    <citation type="journal article" date="2005" name="Int. J. Syst. Evol. Microbiol.">
        <title>Methanofollis formosanus sp. nov., isolated from a fish pond.</title>
        <authorList>
            <person name="Wu S.Y."/>
            <person name="Chen S.C."/>
            <person name="Lai M.C."/>
        </authorList>
    </citation>
    <scope>NUCLEOTIDE SEQUENCE</scope>
    <source>
        <strain evidence="2">ML15</strain>
    </source>
</reference>
<evidence type="ECO:0000256" key="1">
    <source>
        <dbReference type="SAM" id="Phobius"/>
    </source>
</evidence>
<keyword evidence="1" id="KW-1133">Transmembrane helix</keyword>
<dbReference type="KEGG" id="mfk:E2N92_12370"/>
<evidence type="ECO:0000313" key="2">
    <source>
        <dbReference type="EMBL" id="QYZ80166.1"/>
    </source>
</evidence>